<feature type="compositionally biased region" description="Polar residues" evidence="3">
    <location>
        <begin position="907"/>
        <end position="927"/>
    </location>
</feature>
<feature type="domain" description="SAM" evidence="5">
    <location>
        <begin position="6"/>
        <end position="70"/>
    </location>
</feature>
<dbReference type="SMART" id="SM00326">
    <property type="entry name" value="SH3"/>
    <property type="match status" value="1"/>
</dbReference>
<feature type="compositionally biased region" description="Polar residues" evidence="3">
    <location>
        <begin position="645"/>
        <end position="661"/>
    </location>
</feature>
<evidence type="ECO:0000256" key="3">
    <source>
        <dbReference type="SAM" id="MobiDB-lite"/>
    </source>
</evidence>
<dbReference type="Pfam" id="PF07647">
    <property type="entry name" value="SAM_2"/>
    <property type="match status" value="1"/>
</dbReference>
<dbReference type="SUPFAM" id="SSF47769">
    <property type="entry name" value="SAM/Pointed domain"/>
    <property type="match status" value="3"/>
</dbReference>
<reference evidence="7" key="1">
    <citation type="submission" date="2025-08" db="UniProtKB">
        <authorList>
            <consortium name="RefSeq"/>
        </authorList>
    </citation>
    <scope>IDENTIFICATION</scope>
</reference>
<dbReference type="Gene3D" id="1.10.150.50">
    <property type="entry name" value="Transcription Factor, Ets-1"/>
    <property type="match status" value="3"/>
</dbReference>
<dbReference type="SUPFAM" id="SSF50044">
    <property type="entry name" value="SH3-domain"/>
    <property type="match status" value="1"/>
</dbReference>
<dbReference type="CDD" id="cd09527">
    <property type="entry name" value="SAM_Samd5"/>
    <property type="match status" value="1"/>
</dbReference>
<dbReference type="InterPro" id="IPR036028">
    <property type="entry name" value="SH3-like_dom_sf"/>
</dbReference>
<dbReference type="InterPro" id="IPR051725">
    <property type="entry name" value="SAM-SH3_domain_protein"/>
</dbReference>
<feature type="compositionally biased region" description="Pro residues" evidence="3">
    <location>
        <begin position="280"/>
        <end position="292"/>
    </location>
</feature>
<feature type="region of interest" description="Disordered" evidence="3">
    <location>
        <begin position="904"/>
        <end position="989"/>
    </location>
</feature>
<dbReference type="Pfam" id="PF26285">
    <property type="entry name" value="SASH1_Homeodomain"/>
    <property type="match status" value="2"/>
</dbReference>
<feature type="region of interest" description="Disordered" evidence="3">
    <location>
        <begin position="425"/>
        <end position="483"/>
    </location>
</feature>
<feature type="region of interest" description="Disordered" evidence="3">
    <location>
        <begin position="269"/>
        <end position="299"/>
    </location>
</feature>
<dbReference type="GeneID" id="101860648"/>
<feature type="compositionally biased region" description="Polar residues" evidence="3">
    <location>
        <begin position="618"/>
        <end position="630"/>
    </location>
</feature>
<protein>
    <submittedName>
        <fullName evidence="7">Uncharacterized protein LOC101860648</fullName>
    </submittedName>
</protein>
<evidence type="ECO:0000259" key="4">
    <source>
        <dbReference type="PROSITE" id="PS50002"/>
    </source>
</evidence>
<feature type="region of interest" description="Disordered" evidence="3">
    <location>
        <begin position="1252"/>
        <end position="1272"/>
    </location>
</feature>
<name>A0ABM1VSB9_APLCA</name>
<dbReference type="PROSITE" id="PS50002">
    <property type="entry name" value="SH3"/>
    <property type="match status" value="1"/>
</dbReference>
<dbReference type="PANTHER" id="PTHR12301">
    <property type="entry name" value="SAM-DOMAIN, SH3 AND NUCLEAR LOCALIZATION SIGNALS PROTEIN RELATED"/>
    <property type="match status" value="1"/>
</dbReference>
<keyword evidence="1 2" id="KW-0728">SH3 domain</keyword>
<feature type="domain" description="SAM" evidence="5">
    <location>
        <begin position="840"/>
        <end position="900"/>
    </location>
</feature>
<organism evidence="6 7">
    <name type="scientific">Aplysia californica</name>
    <name type="common">California sea hare</name>
    <dbReference type="NCBI Taxonomy" id="6500"/>
    <lineage>
        <taxon>Eukaryota</taxon>
        <taxon>Metazoa</taxon>
        <taxon>Spiralia</taxon>
        <taxon>Lophotrochozoa</taxon>
        <taxon>Mollusca</taxon>
        <taxon>Gastropoda</taxon>
        <taxon>Heterobranchia</taxon>
        <taxon>Euthyneura</taxon>
        <taxon>Tectipleura</taxon>
        <taxon>Aplysiida</taxon>
        <taxon>Aplysioidea</taxon>
        <taxon>Aplysiidae</taxon>
        <taxon>Aplysia</taxon>
    </lineage>
</organism>
<dbReference type="PROSITE" id="PS50105">
    <property type="entry name" value="SAM_DOMAIN"/>
    <property type="match status" value="2"/>
</dbReference>
<feature type="region of interest" description="Disordered" evidence="3">
    <location>
        <begin position="598"/>
        <end position="727"/>
    </location>
</feature>
<evidence type="ECO:0000259" key="5">
    <source>
        <dbReference type="PROSITE" id="PS50105"/>
    </source>
</evidence>
<gene>
    <name evidence="7" type="primary">LOC101860648</name>
</gene>
<dbReference type="RefSeq" id="XP_035825311.1">
    <property type="nucleotide sequence ID" value="XM_035969418.1"/>
</dbReference>
<feature type="compositionally biased region" description="Basic and acidic residues" evidence="3">
    <location>
        <begin position="698"/>
        <end position="711"/>
    </location>
</feature>
<feature type="domain" description="SH3" evidence="4">
    <location>
        <begin position="753"/>
        <end position="814"/>
    </location>
</feature>
<evidence type="ECO:0000313" key="6">
    <source>
        <dbReference type="Proteomes" id="UP000694888"/>
    </source>
</evidence>
<dbReference type="Proteomes" id="UP000694888">
    <property type="component" value="Unplaced"/>
</dbReference>
<keyword evidence="6" id="KW-1185">Reference proteome</keyword>
<feature type="compositionally biased region" description="Basic residues" evidence="3">
    <location>
        <begin position="712"/>
        <end position="725"/>
    </location>
</feature>
<accession>A0ABM1VSB9</accession>
<dbReference type="InterPro" id="IPR001452">
    <property type="entry name" value="SH3_domain"/>
</dbReference>
<feature type="compositionally biased region" description="Basic residues" evidence="3">
    <location>
        <begin position="449"/>
        <end position="458"/>
    </location>
</feature>
<dbReference type="Pfam" id="PF00536">
    <property type="entry name" value="SAM_1"/>
    <property type="match status" value="1"/>
</dbReference>
<sequence>MASSSSSNSIVEDWLRSVNLVQYTQSFMDNGYDDLEVCKQIGEDDLDAIGVSKEEHRERLLRAVKVLKEEGGTAVYFTLEECDTCQSGDETEVGEGNNDDETCSSSSAVAALALAEASGGGGAVVGGSSGAGVAGLGLGMHPAGSGYRVDAYDMGKTTLLSYPKVQLKLILRDRLVENGIDLASPPYTNSDMVVCGSSLTALAIRFAEELRTHFVDVLERLEELWLLARNNEGLYTGMCRSPSKSVYSGGSQSLHYGYPGYGPAHYLPHHPVHHPGSPHSQPPPLPSCPPPSTMSSTSMDRCTNLQAHLDGGHLRPADPYGQHQNYVALDGGVCCIFPRKIVKEPTGGSTTEEKKKSGSVFGRFLRNIGFRRSHRKGTYKQHQDLNAYEISMSDEDRMALMILVKEGKISTQTALAVVQKFEEEKRFGGSGTSEDGKENVCDTPSKKSGTGKKKKGGKPTKSLSTLSADEPTRGPAMPPTGEKTDMGTLCAHQVCRQRRVHSLGQLDSPHLCAQQEGPRDLHPGDRMALTRAVSCSPACTPSHKISYTPEHAAFGRLHSPSHHQQLPLQPHHLLHQPQYIQQHHHHLNKVDALRERLTGKPSAAVPKTSSKTSLLSSGSDQSMECGSQTPLRPDPMPRRAADVATYNSNSTVSMSSDTNSPAPGRKKSSGLVDPRLKCHRSASCSTGDDGISSENDEQDHLSRGHRKQDSQRHKHGHHSGKKPSLRVKEAIISRPPLLRQLSAPVGNMGLPSPYLGQAKVIVDYSPGPEEEEFIPLKKGEIVNIINMAQSGVWRGVVNGRQGKFRFEHVEVIIDPEGAAMSHRVQGQSSVLYGQKDIPTSVEDLLQKIGLQHLSNTFMVNGYDDLDIFSELDDHDLDTLHVTDPEQRTKLLSAAHVLTDWHEKMNVRTPTQMSMDSPSSRAGNSSCDSGCYAGGEGPKHQTRRRGGGGGRSLDRSSPAGYQPSPKPQRTPCRSCGKPKQPRKNSGPAAGVAHFMMGQPMMGHYAPNQPQYHSSHSPYAPGHYQMAPMSQYAHHSPAHSMHSMHPTHYTTGHGGYAPPPHMHMSASRTLTEISASDNSSATPKLQTFAIGKQNSAGVVAGQHSEQGGAYATYSEKGSIGDRVSLTEEDQEVIAITYGTTQGRKLSTPAQPLPSSSSQLDIGPAGVCSPYAPLSGCPQCDQYVFCDSASCSQCLAYTSCPQCVQYRHYVNTTMRSDSKSSKMSCSSTCTQTTCLSPDHEEGNAATATIIDYTPSPSESYYGQRTSPGRGPMTPHQVQHQHQLQAIMCTPNLSALHHSSGKPHTPDPQVPPSPAMSVKSQQLTLALADSTTPHGVAMSFPGDPPPPGASPSPAVWAGQADGTEAPGMATLYSRGKAQAQEKSEGKSEGGQVKSPTRSLMPLVSTKLNAERIDLTQMPYSNTIGHCGIPPLLVQRYAEELRQDMDTMALVLEQLREKHLRAQGRPYIQSESLSDSCKSACDLQISSIHEFLISIGLPMYQQSLTEGGILSLDHLLRVRETELEQMTGADSRHLKRVAHALEWVRHKLSSPSHKARASGGVTDKV</sequence>
<dbReference type="Pfam" id="PF07653">
    <property type="entry name" value="SH3_2"/>
    <property type="match status" value="1"/>
</dbReference>
<dbReference type="InterPro" id="IPR001660">
    <property type="entry name" value="SAM"/>
</dbReference>
<feature type="region of interest" description="Disordered" evidence="3">
    <location>
        <begin position="1291"/>
        <end position="1393"/>
    </location>
</feature>
<evidence type="ECO:0000256" key="2">
    <source>
        <dbReference type="PROSITE-ProRule" id="PRU00192"/>
    </source>
</evidence>
<dbReference type="InterPro" id="IPR013761">
    <property type="entry name" value="SAM/pointed_sf"/>
</dbReference>
<evidence type="ECO:0000313" key="7">
    <source>
        <dbReference type="RefSeq" id="XP_035825311.1"/>
    </source>
</evidence>
<dbReference type="Gene3D" id="2.30.30.40">
    <property type="entry name" value="SH3 Domains"/>
    <property type="match status" value="1"/>
</dbReference>
<dbReference type="InterPro" id="IPR058666">
    <property type="entry name" value="SASH1/NUB1_homeodomain"/>
</dbReference>
<feature type="compositionally biased region" description="Polar residues" evidence="3">
    <location>
        <begin position="1314"/>
        <end position="1329"/>
    </location>
</feature>
<evidence type="ECO:0000256" key="1">
    <source>
        <dbReference type="ARBA" id="ARBA00022443"/>
    </source>
</evidence>
<feature type="compositionally biased region" description="Low complexity" evidence="3">
    <location>
        <begin position="607"/>
        <end position="617"/>
    </location>
</feature>
<dbReference type="PANTHER" id="PTHR12301:SF10">
    <property type="match status" value="1"/>
</dbReference>
<proteinExistence type="predicted"/>
<feature type="compositionally biased region" description="Polar residues" evidence="3">
    <location>
        <begin position="1252"/>
        <end position="1263"/>
    </location>
</feature>
<dbReference type="SMART" id="SM00454">
    <property type="entry name" value="SAM"/>
    <property type="match status" value="3"/>
</dbReference>